<feature type="compositionally biased region" description="Low complexity" evidence="1">
    <location>
        <begin position="27"/>
        <end position="100"/>
    </location>
</feature>
<feature type="region of interest" description="Disordered" evidence="1">
    <location>
        <begin position="1"/>
        <end position="105"/>
    </location>
</feature>
<comment type="caution">
    <text evidence="2">The sequence shown here is derived from an EMBL/GenBank/DDBJ whole genome shotgun (WGS) entry which is preliminary data.</text>
</comment>
<feature type="compositionally biased region" description="Pro residues" evidence="1">
    <location>
        <begin position="147"/>
        <end position="162"/>
    </location>
</feature>
<proteinExistence type="predicted"/>
<dbReference type="EMBL" id="BONZ01000124">
    <property type="protein sequence ID" value="GIH21324.1"/>
    <property type="molecule type" value="Genomic_DNA"/>
</dbReference>
<organism evidence="2 3">
    <name type="scientific">Rugosimonospora africana</name>
    <dbReference type="NCBI Taxonomy" id="556532"/>
    <lineage>
        <taxon>Bacteria</taxon>
        <taxon>Bacillati</taxon>
        <taxon>Actinomycetota</taxon>
        <taxon>Actinomycetes</taxon>
        <taxon>Micromonosporales</taxon>
        <taxon>Micromonosporaceae</taxon>
        <taxon>Rugosimonospora</taxon>
    </lineage>
</organism>
<reference evidence="2" key="1">
    <citation type="submission" date="2021-01" db="EMBL/GenBank/DDBJ databases">
        <title>Whole genome shotgun sequence of Rugosimonospora africana NBRC 104875.</title>
        <authorList>
            <person name="Komaki H."/>
            <person name="Tamura T."/>
        </authorList>
    </citation>
    <scope>NUCLEOTIDE SEQUENCE</scope>
    <source>
        <strain evidence="2">NBRC 104875</strain>
    </source>
</reference>
<dbReference type="RefSeq" id="WP_203924708.1">
    <property type="nucleotide sequence ID" value="NZ_BONZ01000124.1"/>
</dbReference>
<dbReference type="Proteomes" id="UP000642748">
    <property type="component" value="Unassembled WGS sequence"/>
</dbReference>
<feature type="region of interest" description="Disordered" evidence="1">
    <location>
        <begin position="238"/>
        <end position="268"/>
    </location>
</feature>
<feature type="compositionally biased region" description="Low complexity" evidence="1">
    <location>
        <begin position="123"/>
        <end position="146"/>
    </location>
</feature>
<evidence type="ECO:0000313" key="3">
    <source>
        <dbReference type="Proteomes" id="UP000642748"/>
    </source>
</evidence>
<protein>
    <submittedName>
        <fullName evidence="2">Uncharacterized protein</fullName>
    </submittedName>
</protein>
<name>A0A8J3VWX2_9ACTN</name>
<evidence type="ECO:0000256" key="1">
    <source>
        <dbReference type="SAM" id="MobiDB-lite"/>
    </source>
</evidence>
<gene>
    <name evidence="2" type="ORF">Raf01_94960</name>
</gene>
<dbReference type="AlphaFoldDB" id="A0A8J3VWX2"/>
<keyword evidence="3" id="KW-1185">Reference proteome</keyword>
<accession>A0A8J3VWX2</accession>
<feature type="region of interest" description="Disordered" evidence="1">
    <location>
        <begin position="123"/>
        <end position="169"/>
    </location>
</feature>
<evidence type="ECO:0000313" key="2">
    <source>
        <dbReference type="EMBL" id="GIH21324.1"/>
    </source>
</evidence>
<sequence>MTRPDYDGTRYGGQGGVIGAQQYGNRQAANQQQPNQQQAGGQQPGDQQQYGGQQYAAQTAPPGAQAAQQYAAQATPPGAHAGPDPQQAPGQRQAPAGHPGYNSYLPPGTYRAAAAAPLIAPGAQQPAAQPPMGQAPMGQAAVAQPPMAAPPVAQPVAPPPVLGGPALAQQPPAIATSTGVATAGVPATPAGVAAPSAGLANEPAGLVNPVSRAAQRAAATTTSTALATGAAASRSAATAAASTPDIPHHGTVYGGRRPADGGEPVFSGTQPRLHIGWHSASLSALEMIGVSSPGTGLILGADVDQRPVPVRFFRPEPTRITLVGGVWAAQMVAFRALAFGANAVVLTGDPAAWHGFGEHATGRSDRVAVLHGERPVNTQGSPQQPVLVIHDLGVVGPTTAVDLGPWQTQLTVLRQLDERGVPALQEGQLVMMQRLAFGEATLAATALRLTGESAQLLQQMEDEMLALIGGGADRYVWISPTSVERRQGPARR</sequence>